<dbReference type="Pfam" id="PF11950">
    <property type="entry name" value="DUF3467"/>
    <property type="match status" value="1"/>
</dbReference>
<protein>
    <recommendedName>
        <fullName evidence="4">DUF3467 domain-containing protein</fullName>
    </recommendedName>
</protein>
<sequence>MSQGSLADVETDMAMRDASRAPASYVNYFELGQNPFEFLIDLGQYYPSGHEGVGTIGIHTRLVLTPSYAKMLSELLSRSVHEHERENGPIAQIGQDSSPFDIVLSSLGDFEERARALRAARTRPDSAPGSDDAGRNSPSSNDR</sequence>
<gene>
    <name evidence="2" type="ORF">HNP52_001239</name>
</gene>
<dbReference type="EMBL" id="JACHLN010000001">
    <property type="protein sequence ID" value="MBB4838188.1"/>
    <property type="molecule type" value="Genomic_DNA"/>
</dbReference>
<evidence type="ECO:0008006" key="4">
    <source>
        <dbReference type="Google" id="ProtNLM"/>
    </source>
</evidence>
<dbReference type="InterPro" id="IPR021857">
    <property type="entry name" value="DUF3467"/>
</dbReference>
<evidence type="ECO:0000313" key="2">
    <source>
        <dbReference type="EMBL" id="MBB4838188.1"/>
    </source>
</evidence>
<comment type="caution">
    <text evidence="2">The sequence shown here is derived from an EMBL/GenBank/DDBJ whole genome shotgun (WGS) entry which is preliminary data.</text>
</comment>
<keyword evidence="3" id="KW-1185">Reference proteome</keyword>
<organism evidence="2 3">
    <name type="scientific">Sphingomonas kyeonggiensis</name>
    <dbReference type="NCBI Taxonomy" id="1268553"/>
    <lineage>
        <taxon>Bacteria</taxon>
        <taxon>Pseudomonadati</taxon>
        <taxon>Pseudomonadota</taxon>
        <taxon>Alphaproteobacteria</taxon>
        <taxon>Sphingomonadales</taxon>
        <taxon>Sphingomonadaceae</taxon>
        <taxon>Sphingomonas</taxon>
    </lineage>
</organism>
<dbReference type="RefSeq" id="WP_184163936.1">
    <property type="nucleotide sequence ID" value="NZ_JACHLN010000001.1"/>
</dbReference>
<dbReference type="AlphaFoldDB" id="A0A7W7NQU4"/>
<proteinExistence type="predicted"/>
<reference evidence="2 3" key="1">
    <citation type="submission" date="2020-08" db="EMBL/GenBank/DDBJ databases">
        <title>Functional genomics of gut bacteria from endangered species of beetles.</title>
        <authorList>
            <person name="Carlos-Shanley C."/>
        </authorList>
    </citation>
    <scope>NUCLEOTIDE SEQUENCE [LARGE SCALE GENOMIC DNA]</scope>
    <source>
        <strain evidence="2 3">S00224</strain>
    </source>
</reference>
<dbReference type="Proteomes" id="UP000575241">
    <property type="component" value="Unassembled WGS sequence"/>
</dbReference>
<evidence type="ECO:0000313" key="3">
    <source>
        <dbReference type="Proteomes" id="UP000575241"/>
    </source>
</evidence>
<accession>A0A7W7NQU4</accession>
<name>A0A7W7NQU4_9SPHN</name>
<evidence type="ECO:0000256" key="1">
    <source>
        <dbReference type="SAM" id="MobiDB-lite"/>
    </source>
</evidence>
<feature type="region of interest" description="Disordered" evidence="1">
    <location>
        <begin position="115"/>
        <end position="143"/>
    </location>
</feature>